<feature type="transmembrane region" description="Helical" evidence="9">
    <location>
        <begin position="97"/>
        <end position="119"/>
    </location>
</feature>
<evidence type="ECO:0000256" key="4">
    <source>
        <dbReference type="ARBA" id="ARBA00022692"/>
    </source>
</evidence>
<feature type="transmembrane region" description="Helical" evidence="9">
    <location>
        <begin position="398"/>
        <end position="421"/>
    </location>
</feature>
<dbReference type="RefSeq" id="WP_324698640.1">
    <property type="nucleotide sequence ID" value="NZ_JPYA02000002.1"/>
</dbReference>
<proteinExistence type="predicted"/>
<protein>
    <submittedName>
        <fullName evidence="11">Proline-specific permease ProY</fullName>
    </submittedName>
</protein>
<feature type="transmembrane region" description="Helical" evidence="9">
    <location>
        <begin position="427"/>
        <end position="445"/>
    </location>
</feature>
<dbReference type="PANTHER" id="PTHR43495">
    <property type="entry name" value="GABA PERMEASE"/>
    <property type="match status" value="1"/>
</dbReference>
<evidence type="ECO:0000256" key="3">
    <source>
        <dbReference type="ARBA" id="ARBA00022475"/>
    </source>
</evidence>
<comment type="subcellular location">
    <subcellularLocation>
        <location evidence="1">Cell membrane</location>
        <topology evidence="1">Multi-pass membrane protein</topology>
    </subcellularLocation>
</comment>
<sequence>MEQKQPQLHRGLEERHISLMSLGAAIGVGLFLGSASAIEMAGPGILLAYALSGVVMFFIMRALGEMAVDHPVAGSFSRYAYQYLGPLAGYLTGWNYWFLWVVTCIAEITAVGIYMQFWFPDTPRWVWALAALMVMTLVNFLAVKAYGEFEFWFAFIKIVTIVAMIVIGFGMIAFGIGNGGVATGISNLWKHGGFFPHGISGVLMSLQMVMFAYLGIEMIGVTAGEVKNPQKSLTKAINSVFWRILIFYVGALFVIMSIYPWNEIGEKGSPFVLTFEKIGIHAAAGIINFVVLTAALSSCNSGIFSTSRMLFNLAEQQEAPQAFGRLTSRGIPGVALIVTAVAMLVGVYLNYVSEKVFQWVTSVATFGAIWTWAMILLSQLKFRKQLNAEQVKRLAFKLPFYPYSSYISLAFLLAVVALMAYFPDTRIALLVGPAWLLLLTAVYFAKGMHRRQHSRESEKTSRLKNETPPQTASLDRRRS</sequence>
<comment type="caution">
    <text evidence="11">The sequence shown here is derived from an EMBL/GenBank/DDBJ whole genome shotgun (WGS) entry which is preliminary data.</text>
</comment>
<keyword evidence="3" id="KW-1003">Cell membrane</keyword>
<name>A0ABU6BFE4_9BACL</name>
<keyword evidence="4 9" id="KW-0812">Transmembrane</keyword>
<evidence type="ECO:0000256" key="8">
    <source>
        <dbReference type="SAM" id="MobiDB-lite"/>
    </source>
</evidence>
<dbReference type="EMBL" id="JPYA02000002">
    <property type="protein sequence ID" value="MEB3750687.1"/>
    <property type="molecule type" value="Genomic_DNA"/>
</dbReference>
<evidence type="ECO:0000256" key="7">
    <source>
        <dbReference type="ARBA" id="ARBA00023136"/>
    </source>
</evidence>
<keyword evidence="12" id="KW-1185">Reference proteome</keyword>
<keyword evidence="7 9" id="KW-0472">Membrane</keyword>
<dbReference type="InterPro" id="IPR004840">
    <property type="entry name" value="Amino_acid_permease_CS"/>
</dbReference>
<evidence type="ECO:0000256" key="2">
    <source>
        <dbReference type="ARBA" id="ARBA00022448"/>
    </source>
</evidence>
<keyword evidence="2" id="KW-0813">Transport</keyword>
<feature type="transmembrane region" description="Helical" evidence="9">
    <location>
        <begin position="197"/>
        <end position="219"/>
    </location>
</feature>
<reference evidence="11 12" key="1">
    <citation type="journal article" date="2014" name="Genome Announc.">
        <title>Draft Genome Sequence of Geobacillus icigianus Strain G1w1T Isolated from Hot Springs in the Valley of Geysers, Kamchatka (Russian Federation).</title>
        <authorList>
            <person name="Bryanskaya A.V."/>
            <person name="Rozanov A.S."/>
            <person name="Logacheva M.D."/>
            <person name="Kotenko A.V."/>
            <person name="Peltek S.E."/>
        </authorList>
    </citation>
    <scope>NUCLEOTIDE SEQUENCE [LARGE SCALE GENOMIC DNA]</scope>
    <source>
        <strain evidence="11 12">G1w1</strain>
    </source>
</reference>
<feature type="transmembrane region" description="Helical" evidence="9">
    <location>
        <begin position="155"/>
        <end position="177"/>
    </location>
</feature>
<feature type="transmembrane region" description="Helical" evidence="9">
    <location>
        <begin position="20"/>
        <end position="38"/>
    </location>
</feature>
<keyword evidence="6 9" id="KW-1133">Transmembrane helix</keyword>
<dbReference type="PIRSF" id="PIRSF006060">
    <property type="entry name" value="AA_transporter"/>
    <property type="match status" value="1"/>
</dbReference>
<evidence type="ECO:0000313" key="11">
    <source>
        <dbReference type="EMBL" id="MEB3750687.1"/>
    </source>
</evidence>
<evidence type="ECO:0000259" key="10">
    <source>
        <dbReference type="Pfam" id="PF00324"/>
    </source>
</evidence>
<evidence type="ECO:0000256" key="1">
    <source>
        <dbReference type="ARBA" id="ARBA00004651"/>
    </source>
</evidence>
<dbReference type="PROSITE" id="PS00218">
    <property type="entry name" value="AMINO_ACID_PERMEASE_1"/>
    <property type="match status" value="1"/>
</dbReference>
<feature type="transmembrane region" description="Helical" evidence="9">
    <location>
        <begin position="125"/>
        <end position="143"/>
    </location>
</feature>
<accession>A0ABU6BFE4</accession>
<dbReference type="Gene3D" id="1.20.1740.10">
    <property type="entry name" value="Amino acid/polyamine transporter I"/>
    <property type="match status" value="1"/>
</dbReference>
<feature type="transmembrane region" description="Helical" evidence="9">
    <location>
        <begin position="357"/>
        <end position="377"/>
    </location>
</feature>
<feature type="region of interest" description="Disordered" evidence="8">
    <location>
        <begin position="453"/>
        <end position="479"/>
    </location>
</feature>
<evidence type="ECO:0000313" key="12">
    <source>
        <dbReference type="Proteomes" id="UP000029267"/>
    </source>
</evidence>
<feature type="transmembrane region" description="Helical" evidence="9">
    <location>
        <begin position="279"/>
        <end position="299"/>
    </location>
</feature>
<keyword evidence="5" id="KW-0029">Amino-acid transport</keyword>
<gene>
    <name evidence="11" type="ORF">EP10_001528</name>
</gene>
<feature type="transmembrane region" description="Helical" evidence="9">
    <location>
        <begin position="240"/>
        <end position="259"/>
    </location>
</feature>
<feature type="domain" description="Amino acid permease/ SLC12A" evidence="10">
    <location>
        <begin position="16"/>
        <end position="444"/>
    </location>
</feature>
<dbReference type="PANTHER" id="PTHR43495:SF6">
    <property type="entry name" value="THREONINE_SERINE TRANSPORTER YBXG-RELATED"/>
    <property type="match status" value="1"/>
</dbReference>
<evidence type="ECO:0000256" key="5">
    <source>
        <dbReference type="ARBA" id="ARBA00022970"/>
    </source>
</evidence>
<feature type="transmembrane region" description="Helical" evidence="9">
    <location>
        <begin position="331"/>
        <end position="351"/>
    </location>
</feature>
<feature type="transmembrane region" description="Helical" evidence="9">
    <location>
        <begin position="44"/>
        <end position="63"/>
    </location>
</feature>
<feature type="compositionally biased region" description="Basic and acidic residues" evidence="8">
    <location>
        <begin position="454"/>
        <end position="465"/>
    </location>
</feature>
<organism evidence="11 12">
    <name type="scientific">Geobacillus icigianus</name>
    <dbReference type="NCBI Taxonomy" id="1430331"/>
    <lineage>
        <taxon>Bacteria</taxon>
        <taxon>Bacillati</taxon>
        <taxon>Bacillota</taxon>
        <taxon>Bacilli</taxon>
        <taxon>Bacillales</taxon>
        <taxon>Anoxybacillaceae</taxon>
        <taxon>Geobacillus</taxon>
    </lineage>
</organism>
<dbReference type="InterPro" id="IPR004841">
    <property type="entry name" value="AA-permease/SLC12A_dom"/>
</dbReference>
<evidence type="ECO:0000256" key="9">
    <source>
        <dbReference type="SAM" id="Phobius"/>
    </source>
</evidence>
<dbReference type="Pfam" id="PF00324">
    <property type="entry name" value="AA_permease"/>
    <property type="match status" value="1"/>
</dbReference>
<evidence type="ECO:0000256" key="6">
    <source>
        <dbReference type="ARBA" id="ARBA00022989"/>
    </source>
</evidence>
<dbReference type="Proteomes" id="UP000029267">
    <property type="component" value="Unassembled WGS sequence"/>
</dbReference>